<evidence type="ECO:0000259" key="1">
    <source>
        <dbReference type="PROSITE" id="PS50213"/>
    </source>
</evidence>
<dbReference type="PROSITE" id="PS50213">
    <property type="entry name" value="FAS1"/>
    <property type="match status" value="1"/>
</dbReference>
<comment type="caution">
    <text evidence="2">The sequence shown here is derived from an EMBL/GenBank/DDBJ whole genome shotgun (WGS) entry which is preliminary data.</text>
</comment>
<dbReference type="SMART" id="SM00554">
    <property type="entry name" value="FAS1"/>
    <property type="match status" value="1"/>
</dbReference>
<keyword evidence="3" id="KW-1185">Reference proteome</keyword>
<dbReference type="GO" id="GO:0000329">
    <property type="term" value="C:fungal-type vacuole membrane"/>
    <property type="evidence" value="ECO:0007669"/>
    <property type="project" value="TreeGrafter"/>
</dbReference>
<dbReference type="PANTHER" id="PTHR10900:SF77">
    <property type="entry name" value="FI19380P1"/>
    <property type="match status" value="1"/>
</dbReference>
<dbReference type="InterPro" id="IPR036378">
    <property type="entry name" value="FAS1_dom_sf"/>
</dbReference>
<dbReference type="GO" id="GO:0016236">
    <property type="term" value="P:macroautophagy"/>
    <property type="evidence" value="ECO:0007669"/>
    <property type="project" value="TreeGrafter"/>
</dbReference>
<dbReference type="Proteomes" id="UP001304895">
    <property type="component" value="Unassembled WGS sequence"/>
</dbReference>
<sequence>MTSIAKGDSIWASTKLTDKAFSRMTSGQRLILTKQPGGEVVFTSGFATRGTVLVEDLSFDNGLVQVVDSVMRVPETLESTARDAYTDLTSFLGALYATDLMSEVSQVTDLTIFAPRNAAFQQLAGAFETFSKDKLKRILKYHIVPGNLTHVWELQNASSLITAENRAKVHITRHTNFIYVNSAEIIQTDILLTNGLVHMIDNVLNPDLPDVDPVLDTTAQVPAFVLAGATATGTTVPTPYVSNLPCTASCPVQATGAGGGAAAGGTAVAGNGKSSNAGVAPARCTGLAGAGVGLGLAVGVMMAAL</sequence>
<dbReference type="EMBL" id="MU853434">
    <property type="protein sequence ID" value="KAK4130579.1"/>
    <property type="molecule type" value="Genomic_DNA"/>
</dbReference>
<name>A0AAN6UD79_9PEZI</name>
<evidence type="ECO:0000313" key="2">
    <source>
        <dbReference type="EMBL" id="KAK4130579.1"/>
    </source>
</evidence>
<dbReference type="Gene3D" id="2.30.180.10">
    <property type="entry name" value="FAS1 domain"/>
    <property type="match status" value="1"/>
</dbReference>
<dbReference type="PANTHER" id="PTHR10900">
    <property type="entry name" value="PERIOSTIN-RELATED"/>
    <property type="match status" value="1"/>
</dbReference>
<dbReference type="InterPro" id="IPR000782">
    <property type="entry name" value="FAS1_domain"/>
</dbReference>
<accession>A0AAN6UD79</accession>
<dbReference type="InterPro" id="IPR050904">
    <property type="entry name" value="Adhesion/Biosynth-related"/>
</dbReference>
<reference evidence="2" key="1">
    <citation type="journal article" date="2023" name="Mol. Phylogenet. Evol.">
        <title>Genome-scale phylogeny and comparative genomics of the fungal order Sordariales.</title>
        <authorList>
            <person name="Hensen N."/>
            <person name="Bonometti L."/>
            <person name="Westerberg I."/>
            <person name="Brannstrom I.O."/>
            <person name="Guillou S."/>
            <person name="Cros-Aarteil S."/>
            <person name="Calhoun S."/>
            <person name="Haridas S."/>
            <person name="Kuo A."/>
            <person name="Mondo S."/>
            <person name="Pangilinan J."/>
            <person name="Riley R."/>
            <person name="LaButti K."/>
            <person name="Andreopoulos B."/>
            <person name="Lipzen A."/>
            <person name="Chen C."/>
            <person name="Yan M."/>
            <person name="Daum C."/>
            <person name="Ng V."/>
            <person name="Clum A."/>
            <person name="Steindorff A."/>
            <person name="Ohm R.A."/>
            <person name="Martin F."/>
            <person name="Silar P."/>
            <person name="Natvig D.O."/>
            <person name="Lalanne C."/>
            <person name="Gautier V."/>
            <person name="Ament-Velasquez S.L."/>
            <person name="Kruys A."/>
            <person name="Hutchinson M.I."/>
            <person name="Powell A.J."/>
            <person name="Barry K."/>
            <person name="Miller A.N."/>
            <person name="Grigoriev I.V."/>
            <person name="Debuchy R."/>
            <person name="Gladieux P."/>
            <person name="Hiltunen Thoren M."/>
            <person name="Johannesson H."/>
        </authorList>
    </citation>
    <scope>NUCLEOTIDE SEQUENCE</scope>
    <source>
        <strain evidence="2">CBS 123565</strain>
    </source>
</reference>
<dbReference type="AlphaFoldDB" id="A0AAN6UD79"/>
<reference evidence="2" key="2">
    <citation type="submission" date="2023-05" db="EMBL/GenBank/DDBJ databases">
        <authorList>
            <consortium name="Lawrence Berkeley National Laboratory"/>
            <person name="Steindorff A."/>
            <person name="Hensen N."/>
            <person name="Bonometti L."/>
            <person name="Westerberg I."/>
            <person name="Brannstrom I.O."/>
            <person name="Guillou S."/>
            <person name="Cros-Aarteil S."/>
            <person name="Calhoun S."/>
            <person name="Haridas S."/>
            <person name="Kuo A."/>
            <person name="Mondo S."/>
            <person name="Pangilinan J."/>
            <person name="Riley R."/>
            <person name="Labutti K."/>
            <person name="Andreopoulos B."/>
            <person name="Lipzen A."/>
            <person name="Chen C."/>
            <person name="Yanf M."/>
            <person name="Daum C."/>
            <person name="Ng V."/>
            <person name="Clum A."/>
            <person name="Ohm R."/>
            <person name="Martin F."/>
            <person name="Silar P."/>
            <person name="Natvig D."/>
            <person name="Lalanne C."/>
            <person name="Gautier V."/>
            <person name="Ament-Velasquez S.L."/>
            <person name="Kruys A."/>
            <person name="Hutchinson M.I."/>
            <person name="Powell A.J."/>
            <person name="Barry K."/>
            <person name="Miller A.N."/>
            <person name="Grigoriev I.V."/>
            <person name="Debuchy R."/>
            <person name="Gladieux P."/>
            <person name="Thoren M.H."/>
            <person name="Johannesson H."/>
        </authorList>
    </citation>
    <scope>NUCLEOTIDE SEQUENCE</scope>
    <source>
        <strain evidence="2">CBS 123565</strain>
    </source>
</reference>
<dbReference type="SUPFAM" id="SSF82153">
    <property type="entry name" value="FAS1 domain"/>
    <property type="match status" value="1"/>
</dbReference>
<feature type="domain" description="FAS1" evidence="1">
    <location>
        <begin position="75"/>
        <end position="204"/>
    </location>
</feature>
<protein>
    <submittedName>
        <fullName evidence="2">Fasciclin-domain-containing protein</fullName>
    </submittedName>
</protein>
<proteinExistence type="predicted"/>
<gene>
    <name evidence="2" type="ORF">BT67DRAFT_213627</name>
</gene>
<evidence type="ECO:0000313" key="3">
    <source>
        <dbReference type="Proteomes" id="UP001304895"/>
    </source>
</evidence>
<organism evidence="2 3">
    <name type="scientific">Trichocladium antarcticum</name>
    <dbReference type="NCBI Taxonomy" id="1450529"/>
    <lineage>
        <taxon>Eukaryota</taxon>
        <taxon>Fungi</taxon>
        <taxon>Dikarya</taxon>
        <taxon>Ascomycota</taxon>
        <taxon>Pezizomycotina</taxon>
        <taxon>Sordariomycetes</taxon>
        <taxon>Sordariomycetidae</taxon>
        <taxon>Sordariales</taxon>
        <taxon>Chaetomiaceae</taxon>
        <taxon>Trichocladium</taxon>
    </lineage>
</organism>
<dbReference type="Pfam" id="PF02469">
    <property type="entry name" value="Fasciclin"/>
    <property type="match status" value="1"/>
</dbReference>